<evidence type="ECO:0000256" key="2">
    <source>
        <dbReference type="SAM" id="Phobius"/>
    </source>
</evidence>
<accession>A0A231MZF5</accession>
<dbReference type="OrthoDB" id="8685152at2"/>
<feature type="compositionally biased region" description="Polar residues" evidence="1">
    <location>
        <begin position="76"/>
        <end position="86"/>
    </location>
</feature>
<dbReference type="EMBL" id="CP012621">
    <property type="protein sequence ID" value="ATG73717.1"/>
    <property type="molecule type" value="Genomic_DNA"/>
</dbReference>
<evidence type="ECO:0000313" key="3">
    <source>
        <dbReference type="EMBL" id="ATG73717.1"/>
    </source>
</evidence>
<feature type="region of interest" description="Disordered" evidence="1">
    <location>
        <begin position="67"/>
        <end position="86"/>
    </location>
</feature>
<dbReference type="RefSeq" id="WP_094039549.1">
    <property type="nucleotide sequence ID" value="NZ_CP012621.1"/>
</dbReference>
<evidence type="ECO:0000256" key="1">
    <source>
        <dbReference type="SAM" id="MobiDB-lite"/>
    </source>
</evidence>
<keyword evidence="4" id="KW-1185">Reference proteome</keyword>
<keyword evidence="2" id="KW-0812">Transmembrane</keyword>
<reference evidence="4" key="1">
    <citation type="submission" date="2015-09" db="EMBL/GenBank/DDBJ databases">
        <authorList>
            <person name="Shao Z."/>
            <person name="Wang L."/>
        </authorList>
    </citation>
    <scope>NUCLEOTIDE SEQUENCE [LARGE SCALE GENOMIC DNA]</scope>
    <source>
        <strain evidence="4">F13-1</strain>
    </source>
</reference>
<evidence type="ECO:0000313" key="4">
    <source>
        <dbReference type="Proteomes" id="UP000217763"/>
    </source>
</evidence>
<keyword evidence="2" id="KW-1133">Transmembrane helix</keyword>
<sequence length="86" mass="9968">MSITHCGRCGRPFYDHRRRCPHCRALREDLTDAPYYIRQPMSFLLVAVAMAALMLLWSLFDDRPSFASPPAEETPRMQTRGQVEKP</sequence>
<organism evidence="3 4">
    <name type="scientific">Zobellella denitrificans</name>
    <dbReference type="NCBI Taxonomy" id="347534"/>
    <lineage>
        <taxon>Bacteria</taxon>
        <taxon>Pseudomonadati</taxon>
        <taxon>Pseudomonadota</taxon>
        <taxon>Gammaproteobacteria</taxon>
        <taxon>Aeromonadales</taxon>
        <taxon>Aeromonadaceae</taxon>
        <taxon>Zobellella</taxon>
    </lineage>
</organism>
<name>A0A231MZF5_9GAMM</name>
<protein>
    <submittedName>
        <fullName evidence="3">Uncharacterized protein</fullName>
    </submittedName>
</protein>
<gene>
    <name evidence="3" type="ORF">AN401_07460</name>
</gene>
<dbReference type="Proteomes" id="UP000217763">
    <property type="component" value="Chromosome"/>
</dbReference>
<keyword evidence="2" id="KW-0472">Membrane</keyword>
<dbReference type="KEGG" id="zdf:AN401_07460"/>
<feature type="transmembrane region" description="Helical" evidence="2">
    <location>
        <begin position="43"/>
        <end position="60"/>
    </location>
</feature>
<dbReference type="AlphaFoldDB" id="A0A231MZF5"/>
<proteinExistence type="predicted"/>